<sequence length="481" mass="50066">MSARHKRKKVAALACAAAVAFGAGACSSSGGGSGGGTGADGVADGKPLDPNATVTISIDCAPASDQPGLQAQYNDDLATFKVKYPHVTVNPLPKTKCEDPATFTAMLKGHTETNAFYAYFTDQNQVLNSGDAADISAYVNPQTVPGIKDLLPTVTKEISNGGKLYALPRLYYTTGLIYNRDLFKRAGLDPDKPPTTWADLAADAAKISALGGGITGYEDYSGGNTGGWHFGDEIDSVGGALTTPDGTKAAFNNAQGRQVLQNLYDMRWRTGGIGATPVTQWADAFPPLASGKVGMIIGAPDVISHLTNSLGATPQQWGLGPMPGLSGPAPATQDGGDLFYVKKSDTPNQIKAAIAWINYEYMTPGQGQFNYARNVGLSGDPGTNKFIAVGLPEPQLWAPNTAMAQADAAALKAANANMPVANYAPYLENPVPGVGEPPIAAQQIYAVLDNAMSAVMTNKNANIPQLLGDAESKVNQILANQ</sequence>
<accession>A0A8J8BCV7</accession>
<evidence type="ECO:0000256" key="1">
    <source>
        <dbReference type="SAM" id="SignalP"/>
    </source>
</evidence>
<comment type="caution">
    <text evidence="2">The sequence shown here is derived from an EMBL/GenBank/DDBJ whole genome shotgun (WGS) entry which is preliminary data.</text>
</comment>
<gene>
    <name evidence="2" type="ORF">KGA66_20930</name>
</gene>
<keyword evidence="1" id="KW-0732">Signal</keyword>
<feature type="chain" id="PRO_5035302634" evidence="1">
    <location>
        <begin position="26"/>
        <end position="481"/>
    </location>
</feature>
<dbReference type="SUPFAM" id="SSF53850">
    <property type="entry name" value="Periplasmic binding protein-like II"/>
    <property type="match status" value="1"/>
</dbReference>
<feature type="signal peptide" evidence="1">
    <location>
        <begin position="1"/>
        <end position="25"/>
    </location>
</feature>
<reference evidence="2" key="1">
    <citation type="submission" date="2021-04" db="EMBL/GenBank/DDBJ databases">
        <title>Genome based classification of Actinospica acidithermotolerans sp. nov., an actinobacterium isolated from an Indonesian hot spring.</title>
        <authorList>
            <person name="Kusuma A.B."/>
            <person name="Putra K.E."/>
            <person name="Nafisah S."/>
            <person name="Loh J."/>
            <person name="Nouioui I."/>
            <person name="Goodfellow M."/>
        </authorList>
    </citation>
    <scope>NUCLEOTIDE SEQUENCE</scope>
    <source>
        <strain evidence="2">DSM 45618</strain>
    </source>
</reference>
<evidence type="ECO:0000313" key="3">
    <source>
        <dbReference type="Proteomes" id="UP000677913"/>
    </source>
</evidence>
<dbReference type="RefSeq" id="WP_211469883.1">
    <property type="nucleotide sequence ID" value="NZ_JAGSXH010000088.1"/>
</dbReference>
<dbReference type="InterPro" id="IPR006059">
    <property type="entry name" value="SBP"/>
</dbReference>
<protein>
    <submittedName>
        <fullName evidence="2">Extracellular solute-binding protein</fullName>
    </submittedName>
</protein>
<organism evidence="2 3">
    <name type="scientific">Actinocrinis puniceicyclus</name>
    <dbReference type="NCBI Taxonomy" id="977794"/>
    <lineage>
        <taxon>Bacteria</taxon>
        <taxon>Bacillati</taxon>
        <taxon>Actinomycetota</taxon>
        <taxon>Actinomycetes</taxon>
        <taxon>Catenulisporales</taxon>
        <taxon>Actinospicaceae</taxon>
        <taxon>Actinocrinis</taxon>
    </lineage>
</organism>
<dbReference type="InterPro" id="IPR050490">
    <property type="entry name" value="Bact_solute-bd_prot1"/>
</dbReference>
<evidence type="ECO:0000313" key="2">
    <source>
        <dbReference type="EMBL" id="MBS2965527.1"/>
    </source>
</evidence>
<dbReference type="Pfam" id="PF01547">
    <property type="entry name" value="SBP_bac_1"/>
    <property type="match status" value="1"/>
</dbReference>
<dbReference type="EMBL" id="JAGSXH010000088">
    <property type="protein sequence ID" value="MBS2965527.1"/>
    <property type="molecule type" value="Genomic_DNA"/>
</dbReference>
<dbReference type="AlphaFoldDB" id="A0A8J8BCV7"/>
<dbReference type="Proteomes" id="UP000677913">
    <property type="component" value="Unassembled WGS sequence"/>
</dbReference>
<dbReference type="PANTHER" id="PTHR43649:SF16">
    <property type="entry name" value="SUGAR-BINDING LIPOPROTEIN"/>
    <property type="match status" value="1"/>
</dbReference>
<dbReference type="PROSITE" id="PS51257">
    <property type="entry name" value="PROKAR_LIPOPROTEIN"/>
    <property type="match status" value="1"/>
</dbReference>
<proteinExistence type="predicted"/>
<dbReference type="Gene3D" id="3.40.190.10">
    <property type="entry name" value="Periplasmic binding protein-like II"/>
    <property type="match status" value="1"/>
</dbReference>
<name>A0A8J8BCV7_9ACTN</name>
<keyword evidence="3" id="KW-1185">Reference proteome</keyword>
<dbReference type="PANTHER" id="PTHR43649">
    <property type="entry name" value="ARABINOSE-BINDING PROTEIN-RELATED"/>
    <property type="match status" value="1"/>
</dbReference>